<reference evidence="9 10" key="1">
    <citation type="submission" date="2015-09" db="EMBL/GenBank/DDBJ databases">
        <title>Draft genome sequence of a Caloramator mitchellensis, a moderate thermophile from the Great Artesian Basin of Australia.</title>
        <authorList>
            <person name="Patel B.K."/>
        </authorList>
    </citation>
    <scope>NUCLEOTIDE SEQUENCE [LARGE SCALE GENOMIC DNA]</scope>
    <source>
        <strain evidence="9 10">VF08</strain>
    </source>
</reference>
<evidence type="ECO:0000256" key="1">
    <source>
        <dbReference type="ARBA" id="ARBA00006768"/>
    </source>
</evidence>
<dbReference type="EC" id="2.4.1.230" evidence="9"/>
<dbReference type="GO" id="GO:0004553">
    <property type="term" value="F:hydrolase activity, hydrolyzing O-glycosyl compounds"/>
    <property type="evidence" value="ECO:0007669"/>
    <property type="project" value="TreeGrafter"/>
</dbReference>
<feature type="domain" description="Glycoside hydrolase family 65 central catalytic" evidence="6">
    <location>
        <begin position="305"/>
        <end position="680"/>
    </location>
</feature>
<evidence type="ECO:0000259" key="7">
    <source>
        <dbReference type="Pfam" id="PF03633"/>
    </source>
</evidence>
<feature type="binding site" evidence="5">
    <location>
        <begin position="340"/>
        <end position="341"/>
    </location>
    <ligand>
        <name>substrate</name>
    </ligand>
</feature>
<keyword evidence="2 9" id="KW-0328">Glycosyltransferase</keyword>
<dbReference type="InterPro" id="IPR008928">
    <property type="entry name" value="6-hairpin_glycosidase_sf"/>
</dbReference>
<feature type="active site" description="Proton donor" evidence="4">
    <location>
        <position position="480"/>
    </location>
</feature>
<dbReference type="AlphaFoldDB" id="A0A0R3K626"/>
<sequence length="759" mass="88505">MVKLWEINLNNYDWKNNRKYETIFTLANGYRGFRGIQDFSKRYECGNFIAGIFDKNDAQVTEIVNCQNPLLLNIYFDNELVDIDTSEVINFERKLNMKEGVLYSTYSLKLPSGRMVKIDKERFVSRNNVHRYGEKIKIKPLNFSGKMFVENLIDGSVTNSTYDPYNRSKHIRVEKALDLKPGILLSTKTIDKGIEIVEATTIYAECEGENIFKSRKFSNFGEVSREVYEAFVKEGKEFVLFKYGTTFTSRDSNLDLINLTKVELDEFLKQGYEDEKQKHINVWEELWNKIDIQINGDEAAQIGIRFNLFQLASSAYEGDTRVSIAAKALHGEGYKGHVFWDTETFMLPFFIYTNPKVARALLMYRYNTLDGARKNAKMNGYKGAQFPWESADDGLEVTPKWGFGYNGEPIRIWTGEEEFHINADISFAVWEYYRATGDEDFWLNYGIEIILDTAKFWNSRLEYNKEYDRYEINKVIGPDEFHEHVNNNVFTNYLAKWNMKKAVEVAKQLNQINLNKYRALCNNLCLSEIDFNEWENRLNKIYIPMAKDGKLIEQFEGYFELADIPITKYDSNGMPKWPDLKGLKLHDTQLIKQADIVMLMLMLEDEFSDEVKKINYEYYEKRTMHKSSLSPSMYSIMGLKVGDRQNSYKYFMKTIYTDIEDNQGNAAHGLHAASTGGSWQSAVFGFGGFSIDNEEIPNFNPWIPENWNEFSYKLNWKGTELRITIDKEKVGVRADNDILVKIYGNKFNLVKDEEIFVSR</sequence>
<dbReference type="PATRIC" id="fig|908809.3.peg.21"/>
<dbReference type="InterPro" id="IPR005196">
    <property type="entry name" value="Glyco_hydro_65_N"/>
</dbReference>
<evidence type="ECO:0000313" key="9">
    <source>
        <dbReference type="EMBL" id="KRQ87855.1"/>
    </source>
</evidence>
<dbReference type="GO" id="GO:0033831">
    <property type="term" value="F:kojibiose phosphorylase activity"/>
    <property type="evidence" value="ECO:0007669"/>
    <property type="project" value="UniProtKB-EC"/>
</dbReference>
<dbReference type="Pfam" id="PF03633">
    <property type="entry name" value="Glyco_hydro_65C"/>
    <property type="match status" value="1"/>
</dbReference>
<dbReference type="InterPro" id="IPR012341">
    <property type="entry name" value="6hp_glycosidase-like_sf"/>
</dbReference>
<organism evidence="9 10">
    <name type="scientific">Caloramator mitchellensis</name>
    <dbReference type="NCBI Taxonomy" id="908809"/>
    <lineage>
        <taxon>Bacteria</taxon>
        <taxon>Bacillati</taxon>
        <taxon>Bacillota</taxon>
        <taxon>Clostridia</taxon>
        <taxon>Eubacteriales</taxon>
        <taxon>Clostridiaceae</taxon>
        <taxon>Caloramator</taxon>
    </lineage>
</organism>
<dbReference type="PANTHER" id="PTHR11051">
    <property type="entry name" value="GLYCOSYL HYDROLASE-RELATED"/>
    <property type="match status" value="1"/>
</dbReference>
<protein>
    <submittedName>
        <fullName evidence="9">Kojibiose phosphorylase</fullName>
        <ecNumber evidence="9">2.4.1.230</ecNumber>
    </submittedName>
</protein>
<proteinExistence type="inferred from homology"/>
<dbReference type="InterPro" id="IPR005194">
    <property type="entry name" value="Glyco_hydro_65_C"/>
</dbReference>
<feature type="domain" description="Glycoside hydrolase family 65 C-terminal" evidence="7">
    <location>
        <begin position="695"/>
        <end position="749"/>
    </location>
</feature>
<evidence type="ECO:0000256" key="3">
    <source>
        <dbReference type="ARBA" id="ARBA00022679"/>
    </source>
</evidence>
<evidence type="ECO:0000256" key="2">
    <source>
        <dbReference type="ARBA" id="ARBA00022676"/>
    </source>
</evidence>
<dbReference type="SUPFAM" id="SSF48208">
    <property type="entry name" value="Six-hairpin glycosidases"/>
    <property type="match status" value="1"/>
</dbReference>
<dbReference type="PANTHER" id="PTHR11051:SF8">
    <property type="entry name" value="PROTEIN-GLUCOSYLGALACTOSYLHYDROXYLYSINE GLUCOSIDASE"/>
    <property type="match status" value="1"/>
</dbReference>
<evidence type="ECO:0000259" key="6">
    <source>
        <dbReference type="Pfam" id="PF03632"/>
    </source>
</evidence>
<dbReference type="Gene3D" id="2.70.98.40">
    <property type="entry name" value="Glycoside hydrolase, family 65, N-terminal domain"/>
    <property type="match status" value="1"/>
</dbReference>
<dbReference type="InterPro" id="IPR011013">
    <property type="entry name" value="Gal_mutarotase_sf_dom"/>
</dbReference>
<evidence type="ECO:0000256" key="5">
    <source>
        <dbReference type="PIRSR" id="PIRSR036289-51"/>
    </source>
</evidence>
<name>A0A0R3K626_CALMK</name>
<comment type="similarity">
    <text evidence="1">Belongs to the glycosyl hydrolase 65 family.</text>
</comment>
<dbReference type="RefSeq" id="WP_057975853.1">
    <property type="nucleotide sequence ID" value="NZ_LKHP01000001.1"/>
</dbReference>
<dbReference type="InterPro" id="IPR037018">
    <property type="entry name" value="GH65_N"/>
</dbReference>
<dbReference type="STRING" id="908809.ABG79_00020"/>
<gene>
    <name evidence="9" type="primary">kojP</name>
    <name evidence="9" type="ORF">ABG79_00020</name>
</gene>
<dbReference type="InterPro" id="IPR017045">
    <property type="entry name" value="Malt_Pase/Glycosyl_Hdrlase"/>
</dbReference>
<feature type="domain" description="Glycoside hydrolase family 65 N-terminal" evidence="8">
    <location>
        <begin position="11"/>
        <end position="250"/>
    </location>
</feature>
<feature type="binding site" evidence="5">
    <location>
        <begin position="592"/>
        <end position="593"/>
    </location>
    <ligand>
        <name>substrate</name>
    </ligand>
</feature>
<dbReference type="Pfam" id="PF03636">
    <property type="entry name" value="Glyco_hydro_65N"/>
    <property type="match status" value="1"/>
</dbReference>
<dbReference type="Gene3D" id="2.60.420.10">
    <property type="entry name" value="Maltose phosphorylase, domain 3"/>
    <property type="match status" value="1"/>
</dbReference>
<evidence type="ECO:0000313" key="10">
    <source>
        <dbReference type="Proteomes" id="UP000052015"/>
    </source>
</evidence>
<evidence type="ECO:0000259" key="8">
    <source>
        <dbReference type="Pfam" id="PF03636"/>
    </source>
</evidence>
<keyword evidence="10" id="KW-1185">Reference proteome</keyword>
<comment type="caution">
    <text evidence="9">The sequence shown here is derived from an EMBL/GenBank/DDBJ whole genome shotgun (WGS) entry which is preliminary data.</text>
</comment>
<dbReference type="GO" id="GO:0005975">
    <property type="term" value="P:carbohydrate metabolic process"/>
    <property type="evidence" value="ECO:0007669"/>
    <property type="project" value="InterPro"/>
</dbReference>
<dbReference type="Pfam" id="PF03632">
    <property type="entry name" value="Glyco_hydro_65m"/>
    <property type="match status" value="1"/>
</dbReference>
<dbReference type="SUPFAM" id="SSF74650">
    <property type="entry name" value="Galactose mutarotase-like"/>
    <property type="match status" value="1"/>
</dbReference>
<evidence type="ECO:0000256" key="4">
    <source>
        <dbReference type="PIRSR" id="PIRSR036289-50"/>
    </source>
</evidence>
<dbReference type="Proteomes" id="UP000052015">
    <property type="component" value="Unassembled WGS sequence"/>
</dbReference>
<accession>A0A0R3K626</accession>
<dbReference type="InterPro" id="IPR005195">
    <property type="entry name" value="Glyco_hydro_65_M"/>
</dbReference>
<dbReference type="GO" id="GO:0030246">
    <property type="term" value="F:carbohydrate binding"/>
    <property type="evidence" value="ECO:0007669"/>
    <property type="project" value="InterPro"/>
</dbReference>
<dbReference type="EMBL" id="LKHP01000001">
    <property type="protein sequence ID" value="KRQ87855.1"/>
    <property type="molecule type" value="Genomic_DNA"/>
</dbReference>
<dbReference type="PIRSF" id="PIRSF036289">
    <property type="entry name" value="Glycosyl_hydrolase_malt_phosph"/>
    <property type="match status" value="1"/>
</dbReference>
<dbReference type="OrthoDB" id="9758855at2"/>
<dbReference type="Gene3D" id="1.50.10.10">
    <property type="match status" value="1"/>
</dbReference>
<keyword evidence="3 9" id="KW-0808">Transferase</keyword>